<reference evidence="4" key="1">
    <citation type="journal article" date="2019" name="Int. J. Syst. Evol. Microbiol.">
        <title>The Global Catalogue of Microorganisms (GCM) 10K type strain sequencing project: providing services to taxonomists for standard genome sequencing and annotation.</title>
        <authorList>
            <consortium name="The Broad Institute Genomics Platform"/>
            <consortium name="The Broad Institute Genome Sequencing Center for Infectious Disease"/>
            <person name="Wu L."/>
            <person name="Ma J."/>
        </authorList>
    </citation>
    <scope>NUCLEOTIDE SEQUENCE [LARGE SCALE GENOMIC DNA]</scope>
    <source>
        <strain evidence="4">CGMCC 4.7455</strain>
    </source>
</reference>
<keyword evidence="3" id="KW-0378">Hydrolase</keyword>
<dbReference type="SUPFAM" id="SSF50370">
    <property type="entry name" value="Ricin B-like lectins"/>
    <property type="match status" value="1"/>
</dbReference>
<dbReference type="SUPFAM" id="SSF51126">
    <property type="entry name" value="Pectin lyase-like"/>
    <property type="match status" value="1"/>
</dbReference>
<name>A0ABW4PM25_9ACTN</name>
<dbReference type="Proteomes" id="UP001597365">
    <property type="component" value="Unassembled WGS sequence"/>
</dbReference>
<dbReference type="SMART" id="SM00458">
    <property type="entry name" value="RICIN"/>
    <property type="match status" value="1"/>
</dbReference>
<dbReference type="Pfam" id="PF17433">
    <property type="entry name" value="Glyco_hydro_49N"/>
    <property type="match status" value="1"/>
</dbReference>
<feature type="domain" description="Ricin B lectin" evidence="2">
    <location>
        <begin position="669"/>
        <end position="795"/>
    </location>
</feature>
<proteinExistence type="predicted"/>
<keyword evidence="1" id="KW-0732">Signal</keyword>
<dbReference type="InterPro" id="IPR023226">
    <property type="entry name" value="Glyco_hydro_49_N_dom"/>
</dbReference>
<comment type="caution">
    <text evidence="3">The sequence shown here is derived from an EMBL/GenBank/DDBJ whole genome shotgun (WGS) entry which is preliminary data.</text>
</comment>
<dbReference type="Pfam" id="PF18841">
    <property type="entry name" value="B_solenoid_dext"/>
    <property type="match status" value="1"/>
</dbReference>
<dbReference type="InterPro" id="IPR000772">
    <property type="entry name" value="Ricin_B_lectin"/>
</dbReference>
<dbReference type="InterPro" id="IPR035953">
    <property type="entry name" value="Dextranase_N-ter"/>
</dbReference>
<dbReference type="InterPro" id="IPR041402">
    <property type="entry name" value="B_solenoid_dext"/>
</dbReference>
<dbReference type="Gene3D" id="2.160.20.10">
    <property type="entry name" value="Single-stranded right-handed beta-helix, Pectin lyase-like"/>
    <property type="match status" value="1"/>
</dbReference>
<dbReference type="InterPro" id="IPR041274">
    <property type="entry name" value="IPU_b_solenoid"/>
</dbReference>
<feature type="signal peptide" evidence="1">
    <location>
        <begin position="1"/>
        <end position="32"/>
    </location>
</feature>
<protein>
    <submittedName>
        <fullName evidence="3">Family 49 glycosyl hydrolase</fullName>
    </submittedName>
</protein>
<accession>A0ABW4PM25</accession>
<keyword evidence="4" id="KW-1185">Reference proteome</keyword>
<evidence type="ECO:0000313" key="3">
    <source>
        <dbReference type="EMBL" id="MFD1831217.1"/>
    </source>
</evidence>
<dbReference type="Pfam" id="PF00652">
    <property type="entry name" value="Ricin_B_lectin"/>
    <property type="match status" value="1"/>
</dbReference>
<dbReference type="GO" id="GO:0016787">
    <property type="term" value="F:hydrolase activity"/>
    <property type="evidence" value="ECO:0007669"/>
    <property type="project" value="UniProtKB-KW"/>
</dbReference>
<dbReference type="Gene3D" id="2.80.10.50">
    <property type="match status" value="3"/>
</dbReference>
<dbReference type="RefSeq" id="WP_380900929.1">
    <property type="nucleotide sequence ID" value="NZ_JBHUFU010000009.1"/>
</dbReference>
<dbReference type="EMBL" id="JBHUFU010000009">
    <property type="protein sequence ID" value="MFD1831217.1"/>
    <property type="molecule type" value="Genomic_DNA"/>
</dbReference>
<dbReference type="PROSITE" id="PS50231">
    <property type="entry name" value="RICIN_B_LECTIN"/>
    <property type="match status" value="1"/>
</dbReference>
<dbReference type="InterPro" id="IPR012334">
    <property type="entry name" value="Pectin_lyas_fold"/>
</dbReference>
<evidence type="ECO:0000259" key="2">
    <source>
        <dbReference type="SMART" id="SM00458"/>
    </source>
</evidence>
<dbReference type="SUPFAM" id="SSF101596">
    <property type="entry name" value="Dextranase, N-terminal domain"/>
    <property type="match status" value="1"/>
</dbReference>
<dbReference type="Gene3D" id="2.60.350.10">
    <property type="entry name" value="Dextranase, N-terminal"/>
    <property type="match status" value="1"/>
</dbReference>
<sequence length="796" mass="86843">MSTSRPRPRARAAAAVVGLVLALAAGIVPAGAAAAADTPGTGADARRQAAQAKRLAAQANGTAVADSARAETADSAQLKTWWHDNHEFNTTSPVQNDKVRRSSFYDVKVATAAAPTTRYDSFAYMSIPRGGKGKIGYTKEDGAEFASSANLTMSWSSFQYSTDVWVDVSLRTGQTVSSADQVKIKPSSLNFAKELVNDRTVRIKVPYDAKGHRFSVEFDPQLYTAYNDMSGPANDAGKLTTQGGGGNRAIHTEPRNSMMIFAEPTPTGAEKDRLVPTADSGSIHYPQPGQVTNLNNVSQEIIYFRPGTYSMGSKYHAVLPANVKWVYLAPGAYVKGAFRFFHDNQGLYKVTGHGVLSGEQYVYEADTNNNYDHLSGASNCHASCVKMLQFQSSDRQQYLDLQGVTINEPPYHSFVVYGNEQTFQMRVDNYKQVGSWYWQTDGIELYRGSTMKNTFFNANDDVLKMYHSDVTIDNTVIWKNENGPVIQWGWTPRNIDNVRVTNTHVIHNRMYWKDVKYNTCILNSSSHWEDMGSTTKADPGAWVKNMTFENITVEGMTNCAIRVFALSSTENIHVKNLKIGAWNGLDPSSQVSLLKRYTNSAGQKVTLGNETRDSRGLKLENYTVGGTVISKSGDNWAADKLGRIGFDAETWDNWNAWGSGGNDPGPDPVTGGKIVNGATSKCVDRAGSGTANGTAIQQWACADVPSMAWSLDGQQLKSGGKCLDVVGGGTANGTKAHLWDCGGWDSQKWAFQSDGTLKNLKSGRCLDIEGQSSSDGARLHLWDCGGWDSQKWAITS</sequence>
<gene>
    <name evidence="3" type="ORF">ACFSJS_16290</name>
</gene>
<dbReference type="InterPro" id="IPR011050">
    <property type="entry name" value="Pectin_lyase_fold/virulence"/>
</dbReference>
<dbReference type="Pfam" id="PF03718">
    <property type="entry name" value="Glyco_hydro_49"/>
    <property type="match status" value="1"/>
</dbReference>
<organism evidence="3 4">
    <name type="scientific">Streptomyces desertarenae</name>
    <dbReference type="NCBI Taxonomy" id="2666184"/>
    <lineage>
        <taxon>Bacteria</taxon>
        <taxon>Bacillati</taxon>
        <taxon>Actinomycetota</taxon>
        <taxon>Actinomycetes</taxon>
        <taxon>Kitasatosporales</taxon>
        <taxon>Streptomycetaceae</taxon>
        <taxon>Streptomyces</taxon>
    </lineage>
</organism>
<evidence type="ECO:0000313" key="4">
    <source>
        <dbReference type="Proteomes" id="UP001597365"/>
    </source>
</evidence>
<evidence type="ECO:0000256" key="1">
    <source>
        <dbReference type="SAM" id="SignalP"/>
    </source>
</evidence>
<dbReference type="InterPro" id="IPR005192">
    <property type="entry name" value="Glyco_hydro_49_C"/>
</dbReference>
<feature type="chain" id="PRO_5046715418" evidence="1">
    <location>
        <begin position="33"/>
        <end position="796"/>
    </location>
</feature>
<dbReference type="InterPro" id="IPR035992">
    <property type="entry name" value="Ricin_B-like_lectins"/>
</dbReference>
<dbReference type="Pfam" id="PF18783">
    <property type="entry name" value="IPU_b_solenoid"/>
    <property type="match status" value="1"/>
</dbReference>